<keyword evidence="7" id="KW-1185">Reference proteome</keyword>
<dbReference type="FunFam" id="2.40.30.170:FF:000010">
    <property type="entry name" value="Efflux RND transporter periplasmic adaptor subunit"/>
    <property type="match status" value="1"/>
</dbReference>
<dbReference type="Gene3D" id="2.40.50.100">
    <property type="match status" value="1"/>
</dbReference>
<feature type="domain" description="CzcB-like barrel-sandwich hybrid" evidence="5">
    <location>
        <begin position="82"/>
        <end position="222"/>
    </location>
</feature>
<comment type="caution">
    <text evidence="6">The sequence shown here is derived from an EMBL/GenBank/DDBJ whole genome shotgun (WGS) entry which is preliminary data.</text>
</comment>
<feature type="chain" id="PRO_5037848651" evidence="3">
    <location>
        <begin position="42"/>
        <end position="312"/>
    </location>
</feature>
<evidence type="ECO:0000313" key="7">
    <source>
        <dbReference type="Proteomes" id="UP000645610"/>
    </source>
</evidence>
<dbReference type="EMBL" id="JADQDP010000002">
    <property type="protein sequence ID" value="MBF9142148.1"/>
    <property type="molecule type" value="Genomic_DNA"/>
</dbReference>
<dbReference type="Pfam" id="PF25973">
    <property type="entry name" value="BSH_CzcB"/>
    <property type="match status" value="1"/>
</dbReference>
<dbReference type="RefSeq" id="WP_196286468.1">
    <property type="nucleotide sequence ID" value="NZ_JADQDP010000002.1"/>
</dbReference>
<evidence type="ECO:0000256" key="3">
    <source>
        <dbReference type="SAM" id="SignalP"/>
    </source>
</evidence>
<protein>
    <submittedName>
        <fullName evidence="6">Efflux RND transporter periplasmic adaptor subunit</fullName>
    </submittedName>
</protein>
<evidence type="ECO:0000256" key="1">
    <source>
        <dbReference type="ARBA" id="ARBA00009477"/>
    </source>
</evidence>
<keyword evidence="3" id="KW-0732">Signal</keyword>
<organism evidence="6 7">
    <name type="scientific">Hymenobacter properus</name>
    <dbReference type="NCBI Taxonomy" id="2791026"/>
    <lineage>
        <taxon>Bacteria</taxon>
        <taxon>Pseudomonadati</taxon>
        <taxon>Bacteroidota</taxon>
        <taxon>Cytophagia</taxon>
        <taxon>Cytophagales</taxon>
        <taxon>Hymenobacteraceae</taxon>
        <taxon>Hymenobacter</taxon>
    </lineage>
</organism>
<sequence length="312" mass="33400">MRKPNLLPGFAWKPSLRNVGWRGLLLGALALGACSSPQSEAAEEITPALPVSQRQKAAPTADLATPVELVLSGEIAADADHTARVFPRVGGEVQRMGVDLGDEVRQGQVLAVLKSSEIADFQNQHTTAKADLAVATKNLAVTEELHQAGLSAGQDVYKARKEMERAASTAANSRQQLRTYGVAPGTTYSLKAPLAGFIIEKKLSAGMRFNASDMDAAFTVANLDKVWVLANVFESDLSRVHEGQAVEITTLSYPDAPLRATIDRVYHVLDHESKVMKVRCVLANPGHRLKPGMHAQVRVLPEAATLDAAAAL</sequence>
<gene>
    <name evidence="6" type="ORF">I2I01_10910</name>
</gene>
<keyword evidence="2" id="KW-0813">Transport</keyword>
<evidence type="ECO:0000313" key="6">
    <source>
        <dbReference type="EMBL" id="MBF9142148.1"/>
    </source>
</evidence>
<dbReference type="AlphaFoldDB" id="A0A931BGU5"/>
<feature type="domain" description="CusB-like beta-barrel" evidence="4">
    <location>
        <begin position="225"/>
        <end position="300"/>
    </location>
</feature>
<dbReference type="Pfam" id="PF25954">
    <property type="entry name" value="Beta-barrel_RND_2"/>
    <property type="match status" value="1"/>
</dbReference>
<proteinExistence type="inferred from homology"/>
<evidence type="ECO:0000259" key="4">
    <source>
        <dbReference type="Pfam" id="PF25954"/>
    </source>
</evidence>
<dbReference type="NCBIfam" id="TIGR01730">
    <property type="entry name" value="RND_mfp"/>
    <property type="match status" value="1"/>
</dbReference>
<comment type="similarity">
    <text evidence="1">Belongs to the membrane fusion protein (MFP) (TC 8.A.1) family.</text>
</comment>
<dbReference type="GO" id="GO:0030313">
    <property type="term" value="C:cell envelope"/>
    <property type="evidence" value="ECO:0007669"/>
    <property type="project" value="TreeGrafter"/>
</dbReference>
<name>A0A931BGU5_9BACT</name>
<dbReference type="PANTHER" id="PTHR30097:SF4">
    <property type="entry name" value="SLR6042 PROTEIN"/>
    <property type="match status" value="1"/>
</dbReference>
<dbReference type="InterPro" id="IPR006143">
    <property type="entry name" value="RND_pump_MFP"/>
</dbReference>
<dbReference type="SUPFAM" id="SSF111369">
    <property type="entry name" value="HlyD-like secretion proteins"/>
    <property type="match status" value="1"/>
</dbReference>
<dbReference type="PROSITE" id="PS51257">
    <property type="entry name" value="PROKAR_LIPOPROTEIN"/>
    <property type="match status" value="1"/>
</dbReference>
<reference evidence="6 7" key="1">
    <citation type="submission" date="2020-11" db="EMBL/GenBank/DDBJ databases">
        <authorList>
            <person name="Kim M.K."/>
        </authorList>
    </citation>
    <scope>NUCLEOTIDE SEQUENCE [LARGE SCALE GENOMIC DNA]</scope>
    <source>
        <strain evidence="6 7">BT439</strain>
    </source>
</reference>
<dbReference type="GO" id="GO:0015679">
    <property type="term" value="P:plasma membrane copper ion transport"/>
    <property type="evidence" value="ECO:0007669"/>
    <property type="project" value="TreeGrafter"/>
</dbReference>
<dbReference type="GO" id="GO:0016020">
    <property type="term" value="C:membrane"/>
    <property type="evidence" value="ECO:0007669"/>
    <property type="project" value="InterPro"/>
</dbReference>
<evidence type="ECO:0000256" key="2">
    <source>
        <dbReference type="ARBA" id="ARBA00022448"/>
    </source>
</evidence>
<dbReference type="InterPro" id="IPR058792">
    <property type="entry name" value="Beta-barrel_RND_2"/>
</dbReference>
<dbReference type="GO" id="GO:0022857">
    <property type="term" value="F:transmembrane transporter activity"/>
    <property type="evidence" value="ECO:0007669"/>
    <property type="project" value="InterPro"/>
</dbReference>
<dbReference type="GO" id="GO:0060003">
    <property type="term" value="P:copper ion export"/>
    <property type="evidence" value="ECO:0007669"/>
    <property type="project" value="TreeGrafter"/>
</dbReference>
<dbReference type="InterPro" id="IPR051909">
    <property type="entry name" value="MFP_Cation_Efflux"/>
</dbReference>
<accession>A0A931BGU5</accession>
<evidence type="ECO:0000259" key="5">
    <source>
        <dbReference type="Pfam" id="PF25973"/>
    </source>
</evidence>
<dbReference type="Gene3D" id="2.40.30.170">
    <property type="match status" value="1"/>
</dbReference>
<feature type="signal peptide" evidence="3">
    <location>
        <begin position="1"/>
        <end position="41"/>
    </location>
</feature>
<dbReference type="InterPro" id="IPR058647">
    <property type="entry name" value="BSH_CzcB-like"/>
</dbReference>
<dbReference type="Proteomes" id="UP000645610">
    <property type="component" value="Unassembled WGS sequence"/>
</dbReference>
<dbReference type="PANTHER" id="PTHR30097">
    <property type="entry name" value="CATION EFFLUX SYSTEM PROTEIN CUSB"/>
    <property type="match status" value="1"/>
</dbReference>